<feature type="domain" description="GST C-terminal" evidence="6">
    <location>
        <begin position="85"/>
        <end position="215"/>
    </location>
</feature>
<evidence type="ECO:0000256" key="4">
    <source>
        <dbReference type="ARBA" id="ARBA00047960"/>
    </source>
</evidence>
<dbReference type="Gene3D" id="3.40.30.10">
    <property type="entry name" value="Glutaredoxin"/>
    <property type="match status" value="1"/>
</dbReference>
<dbReference type="Pfam" id="PF13410">
    <property type="entry name" value="GST_C_2"/>
    <property type="match status" value="1"/>
</dbReference>
<evidence type="ECO:0000313" key="7">
    <source>
        <dbReference type="EMBL" id="MBD2185972.1"/>
    </source>
</evidence>
<dbReference type="InterPro" id="IPR040079">
    <property type="entry name" value="Glutathione_S-Trfase"/>
</dbReference>
<feature type="domain" description="GST N-terminal" evidence="5">
    <location>
        <begin position="2"/>
        <end position="80"/>
    </location>
</feature>
<sequence>MAEVEIYSASVCPFAHRTRLTLLEKGVDFKLTEIDLKNKPDWFISISPYGKVPVIKHGDNTVWESAIINEYLDEVFTEPPLLPKDAGERALARIWIDFANTKFVPAFYNLRINEEREKQQESAQTLHSHLLFMEKEGIAKLSGNGPYWFGESLSLVDLSFYPWFERFPILEHYRSFALPSECVRLRQWWEAMSNRESVQAIKNTPDFYIEQYLQYANNTTTGITAQEMRLA</sequence>
<dbReference type="SFLD" id="SFLDG00358">
    <property type="entry name" value="Main_(cytGST)"/>
    <property type="match status" value="1"/>
</dbReference>
<dbReference type="FunFam" id="3.40.30.10:FF:000123">
    <property type="entry name" value="Glutathione transferase o1"/>
    <property type="match status" value="1"/>
</dbReference>
<proteinExistence type="predicted"/>
<evidence type="ECO:0000256" key="1">
    <source>
        <dbReference type="ARBA" id="ARBA00012452"/>
    </source>
</evidence>
<keyword evidence="2" id="KW-0808">Transferase</keyword>
<dbReference type="InterPro" id="IPR050983">
    <property type="entry name" value="GST_Omega/HSP26"/>
</dbReference>
<reference evidence="7" key="1">
    <citation type="journal article" date="2015" name="ISME J.">
        <title>Draft Genome Sequence of Streptomyces incarnatus NRRL8089, which Produces the Nucleoside Antibiotic Sinefungin.</title>
        <authorList>
            <person name="Oshima K."/>
            <person name="Hattori M."/>
            <person name="Shimizu H."/>
            <person name="Fukuda K."/>
            <person name="Nemoto M."/>
            <person name="Inagaki K."/>
            <person name="Tamura T."/>
        </authorList>
    </citation>
    <scope>NUCLEOTIDE SEQUENCE</scope>
    <source>
        <strain evidence="7">FACHB-1375</strain>
    </source>
</reference>
<dbReference type="EMBL" id="JACJPW010000155">
    <property type="protein sequence ID" value="MBD2185972.1"/>
    <property type="molecule type" value="Genomic_DNA"/>
</dbReference>
<dbReference type="PANTHER" id="PTHR43968">
    <property type="match status" value="1"/>
</dbReference>
<dbReference type="InterPro" id="IPR036249">
    <property type="entry name" value="Thioredoxin-like_sf"/>
</dbReference>
<name>A0A926VL72_9CYAN</name>
<dbReference type="RefSeq" id="WP_190474826.1">
    <property type="nucleotide sequence ID" value="NZ_JACJPW010000155.1"/>
</dbReference>
<dbReference type="InterPro" id="IPR005442">
    <property type="entry name" value="GST_omega"/>
</dbReference>
<protein>
    <recommendedName>
        <fullName evidence="1">glutathione transferase</fullName>
        <ecNumber evidence="1">2.5.1.18</ecNumber>
    </recommendedName>
</protein>
<dbReference type="GO" id="GO:0005737">
    <property type="term" value="C:cytoplasm"/>
    <property type="evidence" value="ECO:0007669"/>
    <property type="project" value="InterPro"/>
</dbReference>
<dbReference type="PRINTS" id="PR01625">
    <property type="entry name" value="GSTRNSFRASEO"/>
</dbReference>
<accession>A0A926VL72</accession>
<dbReference type="SUPFAM" id="SSF52833">
    <property type="entry name" value="Thioredoxin-like"/>
    <property type="match status" value="1"/>
</dbReference>
<evidence type="ECO:0000256" key="2">
    <source>
        <dbReference type="ARBA" id="ARBA00022679"/>
    </source>
</evidence>
<dbReference type="GO" id="GO:0004364">
    <property type="term" value="F:glutathione transferase activity"/>
    <property type="evidence" value="ECO:0007669"/>
    <property type="project" value="UniProtKB-EC"/>
</dbReference>
<dbReference type="EC" id="2.5.1.18" evidence="1"/>
<dbReference type="Pfam" id="PF13409">
    <property type="entry name" value="GST_N_2"/>
    <property type="match status" value="1"/>
</dbReference>
<dbReference type="PROSITE" id="PS50404">
    <property type="entry name" value="GST_NTER"/>
    <property type="match status" value="1"/>
</dbReference>
<dbReference type="PANTHER" id="PTHR43968:SF6">
    <property type="entry name" value="GLUTATHIONE S-TRANSFERASE OMEGA"/>
    <property type="match status" value="1"/>
</dbReference>
<dbReference type="Gene3D" id="1.20.1050.10">
    <property type="match status" value="1"/>
</dbReference>
<dbReference type="SFLD" id="SFLDS00019">
    <property type="entry name" value="Glutathione_Transferase_(cytos"/>
    <property type="match status" value="1"/>
</dbReference>
<keyword evidence="3" id="KW-0560">Oxidoreductase</keyword>
<comment type="caution">
    <text evidence="7">The sequence shown here is derived from an EMBL/GenBank/DDBJ whole genome shotgun (WGS) entry which is preliminary data.</text>
</comment>
<dbReference type="InterPro" id="IPR045073">
    <property type="entry name" value="Omega/Tau-like"/>
</dbReference>
<evidence type="ECO:0000259" key="5">
    <source>
        <dbReference type="PROSITE" id="PS50404"/>
    </source>
</evidence>
<dbReference type="SUPFAM" id="SSF47616">
    <property type="entry name" value="GST C-terminal domain-like"/>
    <property type="match status" value="1"/>
</dbReference>
<keyword evidence="8" id="KW-1185">Reference proteome</keyword>
<dbReference type="SFLD" id="SFLDG01152">
    <property type="entry name" value="Main.3:_Omega-_and_Tau-like"/>
    <property type="match status" value="1"/>
</dbReference>
<comment type="catalytic activity">
    <reaction evidence="4">
        <text>RX + glutathione = an S-substituted glutathione + a halide anion + H(+)</text>
        <dbReference type="Rhea" id="RHEA:16437"/>
        <dbReference type="ChEBI" id="CHEBI:15378"/>
        <dbReference type="ChEBI" id="CHEBI:16042"/>
        <dbReference type="ChEBI" id="CHEBI:17792"/>
        <dbReference type="ChEBI" id="CHEBI:57925"/>
        <dbReference type="ChEBI" id="CHEBI:90779"/>
        <dbReference type="EC" id="2.5.1.18"/>
    </reaction>
</comment>
<dbReference type="Proteomes" id="UP000641646">
    <property type="component" value="Unassembled WGS sequence"/>
</dbReference>
<dbReference type="InterPro" id="IPR036282">
    <property type="entry name" value="Glutathione-S-Trfase_C_sf"/>
</dbReference>
<reference evidence="7" key="2">
    <citation type="submission" date="2020-08" db="EMBL/GenBank/DDBJ databases">
        <authorList>
            <person name="Chen M."/>
            <person name="Teng W."/>
            <person name="Zhao L."/>
            <person name="Hu C."/>
            <person name="Zhou Y."/>
            <person name="Han B."/>
            <person name="Song L."/>
            <person name="Shu W."/>
        </authorList>
    </citation>
    <scope>NUCLEOTIDE SEQUENCE</scope>
    <source>
        <strain evidence="7">FACHB-1375</strain>
    </source>
</reference>
<dbReference type="GO" id="GO:0045174">
    <property type="term" value="F:glutathione dehydrogenase (ascorbate) activity"/>
    <property type="evidence" value="ECO:0007669"/>
    <property type="project" value="UniProtKB-ARBA"/>
</dbReference>
<dbReference type="InterPro" id="IPR004045">
    <property type="entry name" value="Glutathione_S-Trfase_N"/>
</dbReference>
<dbReference type="PROSITE" id="PS51354">
    <property type="entry name" value="GLUTAREDOXIN_2"/>
    <property type="match status" value="1"/>
</dbReference>
<gene>
    <name evidence="7" type="ORF">H6G03_33765</name>
</gene>
<evidence type="ECO:0000313" key="8">
    <source>
        <dbReference type="Proteomes" id="UP000641646"/>
    </source>
</evidence>
<evidence type="ECO:0000259" key="6">
    <source>
        <dbReference type="PROSITE" id="PS50405"/>
    </source>
</evidence>
<dbReference type="InterPro" id="IPR010987">
    <property type="entry name" value="Glutathione-S-Trfase_C-like"/>
</dbReference>
<dbReference type="PROSITE" id="PS50405">
    <property type="entry name" value="GST_CTER"/>
    <property type="match status" value="1"/>
</dbReference>
<evidence type="ECO:0000256" key="3">
    <source>
        <dbReference type="ARBA" id="ARBA00023002"/>
    </source>
</evidence>
<dbReference type="AlphaFoldDB" id="A0A926VL72"/>
<organism evidence="7 8">
    <name type="scientific">Aerosakkonema funiforme FACHB-1375</name>
    <dbReference type="NCBI Taxonomy" id="2949571"/>
    <lineage>
        <taxon>Bacteria</taxon>
        <taxon>Bacillati</taxon>
        <taxon>Cyanobacteriota</taxon>
        <taxon>Cyanophyceae</taxon>
        <taxon>Oscillatoriophycideae</taxon>
        <taxon>Aerosakkonematales</taxon>
        <taxon>Aerosakkonemataceae</taxon>
        <taxon>Aerosakkonema</taxon>
    </lineage>
</organism>